<keyword evidence="10" id="KW-1035">Host cytoplasm</keyword>
<dbReference type="EMBL" id="MF385016">
    <property type="protein sequence ID" value="ATA58286.1"/>
    <property type="molecule type" value="Genomic_DNA"/>
</dbReference>
<evidence type="ECO:0000256" key="4">
    <source>
        <dbReference type="ARBA" id="ARBA00004328"/>
    </source>
</evidence>
<comment type="similarity">
    <text evidence="5">Belongs to the herpesviridae UL51 family.</text>
</comment>
<feature type="compositionally biased region" description="Pro residues" evidence="12">
    <location>
        <begin position="215"/>
        <end position="228"/>
    </location>
</feature>
<evidence type="ECO:0000256" key="10">
    <source>
        <dbReference type="ARBA" id="ARBA00023200"/>
    </source>
</evidence>
<dbReference type="Pfam" id="PF04533">
    <property type="entry name" value="Herpes_U44"/>
    <property type="match status" value="1"/>
</dbReference>
<dbReference type="Proteomes" id="UP000290797">
    <property type="component" value="Segment"/>
</dbReference>
<keyword evidence="11" id="KW-0449">Lipoprotein</keyword>
<name>A0A2D0ZPL3_9GAMA</name>
<keyword evidence="8" id="KW-0946">Virion</keyword>
<dbReference type="GO" id="GO:0044177">
    <property type="term" value="C:host cell Golgi apparatus"/>
    <property type="evidence" value="ECO:0007669"/>
    <property type="project" value="UniProtKB-SubCell"/>
</dbReference>
<organism evidence="13">
    <name type="scientific">vespertilionid gammaherpesvirus 3</name>
    <dbReference type="NCBI Taxonomy" id="2846598"/>
    <lineage>
        <taxon>Viruses</taxon>
        <taxon>Duplodnaviria</taxon>
        <taxon>Heunggongvirae</taxon>
        <taxon>Peploviricota</taxon>
        <taxon>Herviviricetes</taxon>
        <taxon>Herpesvirales</taxon>
        <taxon>Orthoherpesviridae</taxon>
        <taxon>Gammaherpesvirinae</taxon>
        <taxon>Patagivirus</taxon>
        <taxon>Patagivirus vespertilionidgamma3</taxon>
    </lineage>
</organism>
<evidence type="ECO:0000256" key="7">
    <source>
        <dbReference type="ARBA" id="ARBA00022812"/>
    </source>
</evidence>
<accession>A0A2D0ZPL3</accession>
<keyword evidence="9" id="KW-0564">Palmitate</keyword>
<comment type="function">
    <text evidence="1">Plays several roles during the time course of infection, including egress of virus particles from the perinuclear space and secondary envelopment of cytoplasmic capsids that bud into specific trans-Golgi network (TGN)-derived membranes.</text>
</comment>
<evidence type="ECO:0000256" key="6">
    <source>
        <dbReference type="ARBA" id="ARBA00022553"/>
    </source>
</evidence>
<reference evidence="13" key="1">
    <citation type="journal article" date="2018" name="Virology">
        <title>Isolation, characterization and prevalence of a novel Gammaherpesvirus in Eptesicus fuscus, the North American big brown bat.</title>
        <authorList>
            <person name="Subudhi S."/>
            <person name="Rapin N."/>
            <person name="Dorville N."/>
            <person name="Hill J.E."/>
            <person name="Town J."/>
            <person name="Willis C.K."/>
            <person name="Bollinger T.K."/>
            <person name="Misra V."/>
        </authorList>
    </citation>
    <scope>NUCLEOTIDE SEQUENCE</scope>
</reference>
<dbReference type="OrthoDB" id="11734at10239"/>
<proteinExistence type="inferred from homology"/>
<feature type="region of interest" description="Disordered" evidence="12">
    <location>
        <begin position="200"/>
        <end position="241"/>
    </location>
</feature>
<keyword evidence="7" id="KW-1040">Host Golgi apparatus</keyword>
<evidence type="ECO:0000256" key="9">
    <source>
        <dbReference type="ARBA" id="ARBA00023139"/>
    </source>
</evidence>
<sequence length="241" mass="26602">MAGFRSRRRTSAWTCCGFWPFGSSRSARDVRSYHRLDTDGEELDWSQRPHSAQQRAARMEVEIEMGLPPGVTLADVLRSRNGEAVLHQAYLLAVQSNQISDYLRRFDAARVPDSCRAVVNAQVAKLRSVQSVIWNAMISLAVGGITIEDASLQALLDKQAGETLALVEMEKLATAIKMDDSQNWATDIERLLHPLAVPTQLSPETAPDSYEPVVTHPPPPARPAPPKPPRARKTISEASQV</sequence>
<evidence type="ECO:0000256" key="2">
    <source>
        <dbReference type="ARBA" id="ARBA00004136"/>
    </source>
</evidence>
<comment type="subcellular location">
    <subcellularLocation>
        <location evidence="2">Host Golgi apparatus</location>
    </subcellularLocation>
    <subcellularLocation>
        <location evidence="3">Host cytoplasm</location>
    </subcellularLocation>
    <subcellularLocation>
        <location evidence="4">Virion</location>
    </subcellularLocation>
</comment>
<evidence type="ECO:0000256" key="1">
    <source>
        <dbReference type="ARBA" id="ARBA00001991"/>
    </source>
</evidence>
<evidence type="ECO:0000313" key="13">
    <source>
        <dbReference type="EMBL" id="ATA58286.1"/>
    </source>
</evidence>
<dbReference type="GO" id="GO:0044423">
    <property type="term" value="C:virion component"/>
    <property type="evidence" value="ECO:0007669"/>
    <property type="project" value="UniProtKB-KW"/>
</dbReference>
<dbReference type="InterPro" id="IPR007619">
    <property type="entry name" value="Herpes_U44"/>
</dbReference>
<evidence type="ECO:0000256" key="3">
    <source>
        <dbReference type="ARBA" id="ARBA00004192"/>
    </source>
</evidence>
<keyword evidence="6" id="KW-0597">Phosphoprotein</keyword>
<evidence type="ECO:0000256" key="12">
    <source>
        <dbReference type="SAM" id="MobiDB-lite"/>
    </source>
</evidence>
<keyword evidence="14" id="KW-1185">Reference proteome</keyword>
<evidence type="ECO:0000256" key="8">
    <source>
        <dbReference type="ARBA" id="ARBA00022844"/>
    </source>
</evidence>
<protein>
    <submittedName>
        <fullName evidence="13">Tegument protein UL51</fullName>
    </submittedName>
</protein>
<evidence type="ECO:0000256" key="5">
    <source>
        <dbReference type="ARBA" id="ARBA00006551"/>
    </source>
</evidence>
<evidence type="ECO:0000256" key="11">
    <source>
        <dbReference type="ARBA" id="ARBA00023288"/>
    </source>
</evidence>
<evidence type="ECO:0000313" key="14">
    <source>
        <dbReference type="Proteomes" id="UP000290797"/>
    </source>
</evidence>